<dbReference type="WBParaSite" id="SCUD_0000817301-mRNA-1">
    <property type="protein sequence ID" value="SCUD_0000817301-mRNA-1"/>
    <property type="gene ID" value="SCUD_0000817301"/>
</dbReference>
<accession>A0A183JZL5</accession>
<proteinExistence type="predicted"/>
<dbReference type="Proteomes" id="UP000279833">
    <property type="component" value="Unassembled WGS sequence"/>
</dbReference>
<organism evidence="3">
    <name type="scientific">Schistosoma curassoni</name>
    <dbReference type="NCBI Taxonomy" id="6186"/>
    <lineage>
        <taxon>Eukaryota</taxon>
        <taxon>Metazoa</taxon>
        <taxon>Spiralia</taxon>
        <taxon>Lophotrochozoa</taxon>
        <taxon>Platyhelminthes</taxon>
        <taxon>Trematoda</taxon>
        <taxon>Digenea</taxon>
        <taxon>Strigeidida</taxon>
        <taxon>Schistosomatoidea</taxon>
        <taxon>Schistosomatidae</taxon>
        <taxon>Schistosoma</taxon>
    </lineage>
</organism>
<reference evidence="1 2" key="2">
    <citation type="submission" date="2018-11" db="EMBL/GenBank/DDBJ databases">
        <authorList>
            <consortium name="Pathogen Informatics"/>
        </authorList>
    </citation>
    <scope>NUCLEOTIDE SEQUENCE [LARGE SCALE GENOMIC DNA]</scope>
    <source>
        <strain evidence="1">Dakar</strain>
        <strain evidence="2">Dakar, Senegal</strain>
    </source>
</reference>
<gene>
    <name evidence="1" type="ORF">SCUD_LOCUS8173</name>
</gene>
<dbReference type="STRING" id="6186.A0A183JZL5"/>
<keyword evidence="2" id="KW-1185">Reference proteome</keyword>
<protein>
    <submittedName>
        <fullName evidence="3">Polyprotein</fullName>
    </submittedName>
</protein>
<dbReference type="AlphaFoldDB" id="A0A183JZL5"/>
<dbReference type="PANTHER" id="PTHR47027:SF25">
    <property type="entry name" value="REVERSE TRANSCRIPTASE DOMAIN-CONTAINING PROTEIN"/>
    <property type="match status" value="1"/>
</dbReference>
<evidence type="ECO:0000313" key="2">
    <source>
        <dbReference type="Proteomes" id="UP000279833"/>
    </source>
</evidence>
<name>A0A183JZL5_9TREM</name>
<dbReference type="PANTHER" id="PTHR47027">
    <property type="entry name" value="REVERSE TRANSCRIPTASE DOMAIN-CONTAINING PROTEIN"/>
    <property type="match status" value="1"/>
</dbReference>
<evidence type="ECO:0000313" key="1">
    <source>
        <dbReference type="EMBL" id="VDP29568.1"/>
    </source>
</evidence>
<reference evidence="3" key="1">
    <citation type="submission" date="2016-06" db="UniProtKB">
        <authorList>
            <consortium name="WormBaseParasite"/>
        </authorList>
    </citation>
    <scope>IDENTIFICATION</scope>
</reference>
<evidence type="ECO:0000313" key="3">
    <source>
        <dbReference type="WBParaSite" id="SCUD_0000817301-mRNA-1"/>
    </source>
</evidence>
<sequence>ITINGRLYCTAVHSVIHYGCETWLLRVEDIRKLLVFDHRCLRNFARICWDHRVSNSEVGRRVLGNDDKSVDEVINFRRLRCLGHMLRMPEHRLP</sequence>
<dbReference type="EMBL" id="UZAK01032632">
    <property type="protein sequence ID" value="VDP29568.1"/>
    <property type="molecule type" value="Genomic_DNA"/>
</dbReference>